<feature type="region of interest" description="Disordered" evidence="1">
    <location>
        <begin position="68"/>
        <end position="95"/>
    </location>
</feature>
<dbReference type="SUPFAM" id="SSF53328">
    <property type="entry name" value="Formyltransferase"/>
    <property type="match status" value="1"/>
</dbReference>
<dbReference type="Pfam" id="PF00551">
    <property type="entry name" value="Formyl_trans_N"/>
    <property type="match status" value="1"/>
</dbReference>
<feature type="domain" description="Formyl transferase C-terminal" evidence="3">
    <location>
        <begin position="370"/>
        <end position="502"/>
    </location>
</feature>
<dbReference type="STRING" id="595528.A0A0D2VZZ4"/>
<evidence type="ECO:0000313" key="5">
    <source>
        <dbReference type="Proteomes" id="UP000008743"/>
    </source>
</evidence>
<feature type="domain" description="Formyl transferase N-terminal" evidence="2">
    <location>
        <begin position="223"/>
        <end position="338"/>
    </location>
</feature>
<dbReference type="InterPro" id="IPR002376">
    <property type="entry name" value="Formyl_transf_N"/>
</dbReference>
<evidence type="ECO:0000259" key="3">
    <source>
        <dbReference type="Pfam" id="PF02911"/>
    </source>
</evidence>
<dbReference type="PANTHER" id="PTHR11138:SF5">
    <property type="entry name" value="METHIONYL-TRNA FORMYLTRANSFERASE, MITOCHONDRIAL"/>
    <property type="match status" value="1"/>
</dbReference>
<dbReference type="eggNOG" id="KOG3082">
    <property type="taxonomic scope" value="Eukaryota"/>
</dbReference>
<dbReference type="Pfam" id="PF02911">
    <property type="entry name" value="Formyl_trans_C"/>
    <property type="match status" value="1"/>
</dbReference>
<dbReference type="InterPro" id="IPR005793">
    <property type="entry name" value="Formyl_trans_C"/>
</dbReference>
<protein>
    <submittedName>
        <fullName evidence="4">Methionyl-tRNA formyltransferase</fullName>
    </submittedName>
</protein>
<dbReference type="InterPro" id="IPR036477">
    <property type="entry name" value="Formyl_transf_N_sf"/>
</dbReference>
<dbReference type="InterPro" id="IPR011034">
    <property type="entry name" value="Formyl_transferase-like_C_sf"/>
</dbReference>
<evidence type="ECO:0000256" key="1">
    <source>
        <dbReference type="SAM" id="MobiDB-lite"/>
    </source>
</evidence>
<evidence type="ECO:0000313" key="4">
    <source>
        <dbReference type="EMBL" id="KJE97462.1"/>
    </source>
</evidence>
<dbReference type="Gene3D" id="3.40.50.12230">
    <property type="match status" value="1"/>
</dbReference>
<reference evidence="5" key="1">
    <citation type="submission" date="2011-02" db="EMBL/GenBank/DDBJ databases">
        <title>The Genome Sequence of Capsaspora owczarzaki ATCC 30864.</title>
        <authorList>
            <person name="Russ C."/>
            <person name="Cuomo C."/>
            <person name="Burger G."/>
            <person name="Gray M.W."/>
            <person name="Holland P.W.H."/>
            <person name="King N."/>
            <person name="Lang F.B.F."/>
            <person name="Roger A.J."/>
            <person name="Ruiz-Trillo I."/>
            <person name="Young S.K."/>
            <person name="Zeng Q."/>
            <person name="Gargeya S."/>
            <person name="Alvarado L."/>
            <person name="Berlin A."/>
            <person name="Chapman S.B."/>
            <person name="Chen Z."/>
            <person name="Freedman E."/>
            <person name="Gellesch M."/>
            <person name="Goldberg J."/>
            <person name="Griggs A."/>
            <person name="Gujja S."/>
            <person name="Heilman E."/>
            <person name="Heiman D."/>
            <person name="Howarth C."/>
            <person name="Mehta T."/>
            <person name="Neiman D."/>
            <person name="Pearson M."/>
            <person name="Roberts A."/>
            <person name="Saif S."/>
            <person name="Shea T."/>
            <person name="Shenoy N."/>
            <person name="Sisk P."/>
            <person name="Stolte C."/>
            <person name="Sykes S."/>
            <person name="White J."/>
            <person name="Yandava C."/>
            <person name="Haas B."/>
            <person name="Nusbaum C."/>
            <person name="Birren B."/>
        </authorList>
    </citation>
    <scope>NUCLEOTIDE SEQUENCE</scope>
    <source>
        <strain evidence="5">ATCC 30864</strain>
    </source>
</reference>
<dbReference type="Proteomes" id="UP000008743">
    <property type="component" value="Unassembled WGS sequence"/>
</dbReference>
<name>A0A0D2VZZ4_CAPO3</name>
<keyword evidence="4" id="KW-0808">Transferase</keyword>
<dbReference type="PhylomeDB" id="A0A0D2VZZ4"/>
<evidence type="ECO:0000259" key="2">
    <source>
        <dbReference type="Pfam" id="PF00551"/>
    </source>
</evidence>
<dbReference type="RefSeq" id="XP_004343176.1">
    <property type="nucleotide sequence ID" value="XM_004343126.2"/>
</dbReference>
<keyword evidence="5" id="KW-1185">Reference proteome</keyword>
<dbReference type="EMBL" id="KE346374">
    <property type="protein sequence ID" value="KJE97462.1"/>
    <property type="molecule type" value="Genomic_DNA"/>
</dbReference>
<dbReference type="PANTHER" id="PTHR11138">
    <property type="entry name" value="METHIONYL-TRNA FORMYLTRANSFERASE"/>
    <property type="match status" value="1"/>
</dbReference>
<organism evidence="4 5">
    <name type="scientific">Capsaspora owczarzaki (strain ATCC 30864)</name>
    <dbReference type="NCBI Taxonomy" id="595528"/>
    <lineage>
        <taxon>Eukaryota</taxon>
        <taxon>Filasterea</taxon>
        <taxon>Capsaspora</taxon>
    </lineage>
</organism>
<proteinExistence type="predicted"/>
<dbReference type="InParanoid" id="A0A0D2VZZ4"/>
<dbReference type="GO" id="GO:0005739">
    <property type="term" value="C:mitochondrion"/>
    <property type="evidence" value="ECO:0007669"/>
    <property type="project" value="TreeGrafter"/>
</dbReference>
<sequence length="528" mass="57003">MLLSLLRRTPSSIRQLRSFSNVSSQNHQSQMQAQTLAHSRERGLRILFFGSDRFSALSLKALVDHSSLSLPPPPADTSSQTPGSDPDARRRATRPIASIEVVIKQSDSQRQSKRGGVADRTLPVTQLLDRLRSPASARVARDAAVTGSLLVAPTHDQNAQRDELAEFYNDSSVAQVAKLALSETTAVSVNVPTHNAPANAATDPIWDGWSFATASGRLFPMSDAEIAAAAVKASKADEHYDAYPFDLGVVISFGAMIPERVLRSFRLGAINIHPSLLPKYRGAAPIHRAIMAGDTETGVSILTVTPHKFDVGSILLQKHAPLPVQFSATEAVASLGRLGAQMLTECIQNLPAYLANSTPQAQKGGVMARKLTPDTSYLNFTNPAAQIANQCRALVGTVFTPRAMYEDKVVMLHNLFLLGLNPRPSWAPDVSLQTFHDCLVAQHAKAKLPGQPQATQPPGTIVFDNKHELLYVVCGDNQVVAIDGVTFEKRSKQSAPQFFHGYMTKALAAGRRPQFSALDGSMLAKPSV</sequence>
<dbReference type="AlphaFoldDB" id="A0A0D2VZZ4"/>
<dbReference type="SUPFAM" id="SSF50486">
    <property type="entry name" value="FMT C-terminal domain-like"/>
    <property type="match status" value="1"/>
</dbReference>
<dbReference type="OrthoDB" id="10268103at2759"/>
<accession>A0A0D2VZZ4</accession>
<gene>
    <name evidence="4" type="ORF">CAOG_007317</name>
</gene>
<dbReference type="GO" id="GO:0004479">
    <property type="term" value="F:methionyl-tRNA formyltransferase activity"/>
    <property type="evidence" value="ECO:0007669"/>
    <property type="project" value="TreeGrafter"/>
</dbReference>